<feature type="transmembrane region" description="Helical" evidence="1">
    <location>
        <begin position="140"/>
        <end position="165"/>
    </location>
</feature>
<dbReference type="EMBL" id="JACWEZ010000008">
    <property type="protein sequence ID" value="MBD1223582.1"/>
    <property type="molecule type" value="Genomic_DNA"/>
</dbReference>
<name>A0ABR7VSN4_VIRHA</name>
<dbReference type="Proteomes" id="UP000621631">
    <property type="component" value="Unassembled WGS sequence"/>
</dbReference>
<keyword evidence="3" id="KW-1185">Reference proteome</keyword>
<gene>
    <name evidence="2" type="ORF">IC602_13330</name>
</gene>
<evidence type="ECO:0008006" key="4">
    <source>
        <dbReference type="Google" id="ProtNLM"/>
    </source>
</evidence>
<evidence type="ECO:0000313" key="2">
    <source>
        <dbReference type="EMBL" id="MBD1223582.1"/>
    </source>
</evidence>
<feature type="transmembrane region" description="Helical" evidence="1">
    <location>
        <begin position="185"/>
        <end position="207"/>
    </location>
</feature>
<feature type="transmembrane region" description="Helical" evidence="1">
    <location>
        <begin position="13"/>
        <end position="36"/>
    </location>
</feature>
<feature type="transmembrane region" description="Helical" evidence="1">
    <location>
        <begin position="96"/>
        <end position="119"/>
    </location>
</feature>
<comment type="caution">
    <text evidence="2">The sequence shown here is derived from an EMBL/GenBank/DDBJ whole genome shotgun (WGS) entry which is preliminary data.</text>
</comment>
<keyword evidence="1" id="KW-1133">Transmembrane helix</keyword>
<accession>A0ABR7VSN4</accession>
<evidence type="ECO:0000256" key="1">
    <source>
        <dbReference type="SAM" id="Phobius"/>
    </source>
</evidence>
<protein>
    <recommendedName>
        <fullName evidence="4">RDD domain-containing protein</fullName>
    </recommendedName>
</protein>
<proteinExistence type="predicted"/>
<dbReference type="RefSeq" id="WP_189778585.1">
    <property type="nucleotide sequence ID" value="NZ_JACWEZ010000008.1"/>
</dbReference>
<sequence>MKIFGHEFTGIELIIATFLISMLYPRIKLHIQLLMIQTNPSRKLLNFIENLLSERKLSSISNIVFLVLYFSLFIVQSKYGIKFIEYQQQHFNLVGVYGFVIGLLSMYGIYIGFLQFIVGDSDKVRYLGSSKIKYLTDTSIWYQITQTKPFLVILFLTIFCPLLIINTSGELQDNLIYAWQTSITMLLWIYIFLIGMSLQIIRILFLIKGKTDSGLESIIKTSISNKYYSLFRKMYRNKFNNEDLQLFFSVLKFDISKVDTQSIGFFLTKVFSKIDMEVGSKYGEFKSVRIEKHSAGESKDYLYDDYKRFISEKWELLSTIQKKINWYYFKKLIDQDMNTFNLLVAETPKVFEEKKDEFEFRYVLNNQIGNVHYYLFDQLIEKAVSDSIKMEGLYEDINNNTREIQFKSAIKNEKSYLLQYYAEVEKYKWKKIFNKYIFTESKFDLPNFSRYNNDELYSQAVFDYLTSNHGDLKETLFENKKLEKLISSMNKKYFVAYSLYQLFYPDSEEWNDNTLYFKRKLIRVFNCAEEEEKKELYISSAKIVAKTHINHRVTFKVLTTIYKDREKQIANMDYYNQFDYSSISPLKILFIQAIISSNNKYSHRIVLTKQQTENDLRIIENLCKEFLRAVDKIPKIAEFEELTNTMEYLLLAISLNMKSLVYDLSIVSLLYYEFIITYKKRVWAGNLFFESIEYRGEGGTSIILRSESIFTFFALKIIDSSYEEYFENKQFLDAFKTSGISILDRKDITLDEYIEKIYERLKSSIYGKIGKASLRQLSIKLEKILFN</sequence>
<evidence type="ECO:0000313" key="3">
    <source>
        <dbReference type="Proteomes" id="UP000621631"/>
    </source>
</evidence>
<keyword evidence="1" id="KW-0812">Transmembrane</keyword>
<organism evidence="2 3">
    <name type="scientific">Virgibacillus halodenitrificans</name>
    <name type="common">Bacillus halodenitrificans</name>
    <dbReference type="NCBI Taxonomy" id="1482"/>
    <lineage>
        <taxon>Bacteria</taxon>
        <taxon>Bacillati</taxon>
        <taxon>Bacillota</taxon>
        <taxon>Bacilli</taxon>
        <taxon>Bacillales</taxon>
        <taxon>Bacillaceae</taxon>
        <taxon>Virgibacillus</taxon>
    </lineage>
</organism>
<feature type="transmembrane region" description="Helical" evidence="1">
    <location>
        <begin position="57"/>
        <end position="76"/>
    </location>
</feature>
<reference evidence="2 3" key="1">
    <citation type="submission" date="2020-09" db="EMBL/GenBank/DDBJ databases">
        <title>Draft Genome Sequences of Oil-Oxidizing Bacteria Halomonas titanicae, Marinobacter lutaoensis, and Virgibacillus halodenitrificans Isolated from Highly Saline Environments.</title>
        <authorList>
            <person name="Grouzdev D.S."/>
            <person name="Sokolova D.S."/>
            <person name="Semenova E.M."/>
            <person name="Borzenkov I.A."/>
            <person name="Bidzhieva S.K."/>
            <person name="Poltaraus A.B."/>
            <person name="Nazina T.N."/>
        </authorList>
    </citation>
    <scope>NUCLEOTIDE SEQUENCE [LARGE SCALE GENOMIC DNA]</scope>
    <source>
        <strain evidence="2 3">VKM B-3472D</strain>
    </source>
</reference>
<keyword evidence="1" id="KW-0472">Membrane</keyword>